<comment type="caution">
    <text evidence="4">The sequence shown here is derived from an EMBL/GenBank/DDBJ whole genome shotgun (WGS) entry which is preliminary data.</text>
</comment>
<reference evidence="5" key="1">
    <citation type="journal article" date="2019" name="Int. J. Syst. Evol. Microbiol.">
        <title>The Global Catalogue of Microorganisms (GCM) 10K type strain sequencing project: providing services to taxonomists for standard genome sequencing and annotation.</title>
        <authorList>
            <consortium name="The Broad Institute Genomics Platform"/>
            <consortium name="The Broad Institute Genome Sequencing Center for Infectious Disease"/>
            <person name="Wu L."/>
            <person name="Ma J."/>
        </authorList>
    </citation>
    <scope>NUCLEOTIDE SEQUENCE [LARGE SCALE GENOMIC DNA]</scope>
    <source>
        <strain evidence="5">KACC 12507</strain>
    </source>
</reference>
<name>A0ABV9LXB3_9ALTE</name>
<dbReference type="SUPFAM" id="SSF82171">
    <property type="entry name" value="DPP6 N-terminal domain-like"/>
    <property type="match status" value="2"/>
</dbReference>
<evidence type="ECO:0000313" key="4">
    <source>
        <dbReference type="EMBL" id="MFC4700490.1"/>
    </source>
</evidence>
<feature type="domain" description="Amidohydrolase-related" evidence="3">
    <location>
        <begin position="959"/>
        <end position="1066"/>
    </location>
</feature>
<dbReference type="RefSeq" id="WP_382407938.1">
    <property type="nucleotide sequence ID" value="NZ_JBHSGU010000002.1"/>
</dbReference>
<dbReference type="EMBL" id="JBHSGU010000002">
    <property type="protein sequence ID" value="MFC4700490.1"/>
    <property type="molecule type" value="Genomic_DNA"/>
</dbReference>
<accession>A0ABV9LXB3</accession>
<dbReference type="SUPFAM" id="SSF51556">
    <property type="entry name" value="Metallo-dependent hydrolases"/>
    <property type="match status" value="1"/>
</dbReference>
<dbReference type="Proteomes" id="UP001595897">
    <property type="component" value="Unassembled WGS sequence"/>
</dbReference>
<feature type="chain" id="PRO_5045338010" evidence="2">
    <location>
        <begin position="26"/>
        <end position="1113"/>
    </location>
</feature>
<dbReference type="Gene3D" id="2.120.10.30">
    <property type="entry name" value="TolB, C-terminal domain"/>
    <property type="match status" value="2"/>
</dbReference>
<feature type="signal peptide" evidence="2">
    <location>
        <begin position="1"/>
        <end position="25"/>
    </location>
</feature>
<dbReference type="InterPro" id="IPR011042">
    <property type="entry name" value="6-blade_b-propeller_TolB-like"/>
</dbReference>
<dbReference type="InterPro" id="IPR011059">
    <property type="entry name" value="Metal-dep_hydrolase_composite"/>
</dbReference>
<dbReference type="Gene3D" id="2.130.10.10">
    <property type="entry name" value="YVTN repeat-like/Quinoprotein amine dehydrogenase"/>
    <property type="match status" value="1"/>
</dbReference>
<dbReference type="InterPro" id="IPR011659">
    <property type="entry name" value="WD40"/>
</dbReference>
<evidence type="ECO:0000256" key="1">
    <source>
        <dbReference type="ARBA" id="ARBA00009820"/>
    </source>
</evidence>
<dbReference type="PROSITE" id="PS51257">
    <property type="entry name" value="PROKAR_LIPOPROTEIN"/>
    <property type="match status" value="1"/>
</dbReference>
<dbReference type="Pfam" id="PF01979">
    <property type="entry name" value="Amidohydro_1"/>
    <property type="match status" value="1"/>
</dbReference>
<keyword evidence="2" id="KW-0732">Signal</keyword>
<keyword evidence="5" id="KW-1185">Reference proteome</keyword>
<organism evidence="4 5">
    <name type="scientific">Glaciecola siphonariae</name>
    <dbReference type="NCBI Taxonomy" id="521012"/>
    <lineage>
        <taxon>Bacteria</taxon>
        <taxon>Pseudomonadati</taxon>
        <taxon>Pseudomonadota</taxon>
        <taxon>Gammaproteobacteria</taxon>
        <taxon>Alteromonadales</taxon>
        <taxon>Alteromonadaceae</taxon>
        <taxon>Glaciecola</taxon>
    </lineage>
</organism>
<gene>
    <name evidence="4" type="ORF">ACFO4O_09995</name>
</gene>
<dbReference type="PANTHER" id="PTHR36842:SF1">
    <property type="entry name" value="PROTEIN TOLB"/>
    <property type="match status" value="1"/>
</dbReference>
<dbReference type="Pfam" id="PF07676">
    <property type="entry name" value="PD40"/>
    <property type="match status" value="1"/>
</dbReference>
<dbReference type="InterPro" id="IPR015943">
    <property type="entry name" value="WD40/YVTN_repeat-like_dom_sf"/>
</dbReference>
<sequence>MIKIRQLSLSIMMASCLSAAPVAFAQNTAPDGENAETNSQYEQWDVLNPPMALKSLAIDTNETTWSSLDISPDGKHFVFDMLGDIFIVEAGGGKAKALTQDFAWNIHPSVSPDGTKIAFVSDRDGLSNVWTMDINGENLKQITSEKDYLIHAPKWSPDGQYIVVTKGIMSSRSIPAGEIWMYHISGGTGIAIKERENGKVEQQNIADPVFSPDGRYIYYTHDISPGSGFDYNRDPLKSIFAITRYDRQSGEEERFVSGTGGAVVPTPSPDGKHLAFVRRVKNKTALFVKDLETGIEKPLFLELERDMQEGFGTEGYFAYFDWTPDSDAIVFWTGGKFHKLTLADQSLDTLDVSVSTNIQYADALRFEVDVAPDEFDVKAIRWAQKSPDGKSLLFQALGKLYVKDLKSGKVKRLTKQSDHDEYYPRYSLDGKQIVYTTWNDQDLGAVRVVSARGGKGKVVSLEPGHYVEPSFSTDGELIAYRKVTGGYLLAPQYSTEPGLYVLNLDNKTATRVSKRGIEPHFSAGNDRVYFTESVSAAYPETQFVSVDLNGEDKQEHVYGADKVSEYRLSPDKQYLAFVHQYNTYVMPFTQVGKRLTIGPDMKSLPVKQLSARAGNYMTWRDNNTTVGWSHGPRYFERSLNEAFSFLNEDAQESLPEPVTDGVDLSFKQRFDAPSQVTVLSGGKLVTMRDADNIQEVIEDGVVVISGNRITGVGKKGDVSIPDDALVIDTTGKTIIPGLIDAHAHGPQGSNEIIPQQNWDQYSNLAFGVTTIHDPSNDTTEIMAAAELQRAGKIVAPRIYSTGTILYGAEALGYKAIINDYDDAFYHVQRLKDLGAISVKSYNQPRRDQRQQVLVAADKQQMMVVPEGGGKFQQNISMLVDGHTGLEHSLPIERGYDDLTQLWKATEFGYTPTFVVAYGGLMGEEYFYDRTEVWKNERLMRYVPHFLVDARSIRRPTAPDNQYNHVEVAKYAKHLRDRGVRVMIGAHGQREGLGSHWELWIMHQGGFTPWEAIRGGTIDGAIHLGMDKDIGSIEVGKLADMAIIDGDVLNDIKRSEYVTHTVINGRVFDTTTMNEVGSKKTRQPFFFENNNALFMPEETRAQMEEKAQRYHWVH</sequence>
<evidence type="ECO:0000259" key="3">
    <source>
        <dbReference type="Pfam" id="PF01979"/>
    </source>
</evidence>
<dbReference type="Pfam" id="PF26549">
    <property type="entry name" value="Tricorn_N"/>
    <property type="match status" value="1"/>
</dbReference>
<evidence type="ECO:0000256" key="2">
    <source>
        <dbReference type="SAM" id="SignalP"/>
    </source>
</evidence>
<dbReference type="PANTHER" id="PTHR36842">
    <property type="entry name" value="PROTEIN TOLB HOMOLOG"/>
    <property type="match status" value="1"/>
</dbReference>
<dbReference type="Gene3D" id="3.20.20.140">
    <property type="entry name" value="Metal-dependent hydrolases"/>
    <property type="match status" value="2"/>
</dbReference>
<dbReference type="InterPro" id="IPR032466">
    <property type="entry name" value="Metal_Hydrolase"/>
</dbReference>
<protein>
    <submittedName>
        <fullName evidence="4">Amidohydrolase family protein</fullName>
    </submittedName>
</protein>
<proteinExistence type="inferred from homology"/>
<evidence type="ECO:0000313" key="5">
    <source>
        <dbReference type="Proteomes" id="UP001595897"/>
    </source>
</evidence>
<dbReference type="Gene3D" id="2.30.40.10">
    <property type="entry name" value="Urease, subunit C, domain 1"/>
    <property type="match status" value="2"/>
</dbReference>
<dbReference type="InterPro" id="IPR006680">
    <property type="entry name" value="Amidohydro-rel"/>
</dbReference>
<comment type="similarity">
    <text evidence="1">Belongs to the TolB family.</text>
</comment>
<dbReference type="SUPFAM" id="SSF51338">
    <property type="entry name" value="Composite domain of metallo-dependent hydrolases"/>
    <property type="match status" value="1"/>
</dbReference>